<feature type="chain" id="PRO_5037564240" description="YncI copper-binding domain-containing protein" evidence="1">
    <location>
        <begin position="23"/>
        <end position="65"/>
    </location>
</feature>
<evidence type="ECO:0000259" key="2">
    <source>
        <dbReference type="Pfam" id="PF07987"/>
    </source>
</evidence>
<evidence type="ECO:0000313" key="4">
    <source>
        <dbReference type="Proteomes" id="UP000613160"/>
    </source>
</evidence>
<dbReference type="InterPro" id="IPR012533">
    <property type="entry name" value="YcnI-copper_dom"/>
</dbReference>
<gene>
    <name evidence="3" type="ORF">GCM10011335_45690</name>
</gene>
<dbReference type="Proteomes" id="UP000613160">
    <property type="component" value="Unassembled WGS sequence"/>
</dbReference>
<reference evidence="3" key="1">
    <citation type="journal article" date="2014" name="Int. J. Syst. Evol. Microbiol.">
        <title>Complete genome sequence of Corynebacterium casei LMG S-19264T (=DSM 44701T), isolated from a smear-ripened cheese.</title>
        <authorList>
            <consortium name="US DOE Joint Genome Institute (JGI-PGF)"/>
            <person name="Walter F."/>
            <person name="Albersmeier A."/>
            <person name="Kalinowski J."/>
            <person name="Ruckert C."/>
        </authorList>
    </citation>
    <scope>NUCLEOTIDE SEQUENCE</scope>
    <source>
        <strain evidence="3">CGMCC 1.15493</strain>
    </source>
</reference>
<sequence length="65" mass="6679">MRMLKLLAAAAMTAALTGQALAHVSIEPTEAPSESTYKGVLKVGHGCEGAATTSIRVQIPEGVSR</sequence>
<reference evidence="3" key="2">
    <citation type="submission" date="2020-09" db="EMBL/GenBank/DDBJ databases">
        <authorList>
            <person name="Sun Q."/>
            <person name="Zhou Y."/>
        </authorList>
    </citation>
    <scope>NUCLEOTIDE SEQUENCE</scope>
    <source>
        <strain evidence="3">CGMCC 1.15493</strain>
    </source>
</reference>
<name>A0A916YB65_9HYPH</name>
<proteinExistence type="predicted"/>
<dbReference type="AlphaFoldDB" id="A0A916YB65"/>
<evidence type="ECO:0000256" key="1">
    <source>
        <dbReference type="SAM" id="SignalP"/>
    </source>
</evidence>
<protein>
    <recommendedName>
        <fullName evidence="2">YncI copper-binding domain-containing protein</fullName>
    </recommendedName>
</protein>
<dbReference type="InterPro" id="IPR038507">
    <property type="entry name" value="YcnI-like_sf"/>
</dbReference>
<comment type="caution">
    <text evidence="3">The sequence shown here is derived from an EMBL/GenBank/DDBJ whole genome shotgun (WGS) entry which is preliminary data.</text>
</comment>
<dbReference type="EMBL" id="BMJJ01000014">
    <property type="protein sequence ID" value="GGD37821.1"/>
    <property type="molecule type" value="Genomic_DNA"/>
</dbReference>
<evidence type="ECO:0000313" key="3">
    <source>
        <dbReference type="EMBL" id="GGD37821.1"/>
    </source>
</evidence>
<feature type="domain" description="YncI copper-binding" evidence="2">
    <location>
        <begin position="23"/>
        <end position="64"/>
    </location>
</feature>
<dbReference type="Pfam" id="PF07987">
    <property type="entry name" value="DUF1775"/>
    <property type="match status" value="1"/>
</dbReference>
<accession>A0A916YB65</accession>
<dbReference type="Gene3D" id="2.60.40.2230">
    <property type="entry name" value="Uncharacterised protein YcnI-like PF07987, DUF1775"/>
    <property type="match status" value="1"/>
</dbReference>
<organism evidence="3 4">
    <name type="scientific">Aureimonas glaciei</name>
    <dbReference type="NCBI Taxonomy" id="1776957"/>
    <lineage>
        <taxon>Bacteria</taxon>
        <taxon>Pseudomonadati</taxon>
        <taxon>Pseudomonadota</taxon>
        <taxon>Alphaproteobacteria</taxon>
        <taxon>Hyphomicrobiales</taxon>
        <taxon>Aurantimonadaceae</taxon>
        <taxon>Aureimonas</taxon>
    </lineage>
</organism>
<keyword evidence="1" id="KW-0732">Signal</keyword>
<feature type="signal peptide" evidence="1">
    <location>
        <begin position="1"/>
        <end position="22"/>
    </location>
</feature>
<keyword evidence="4" id="KW-1185">Reference proteome</keyword>